<evidence type="ECO:0000256" key="1">
    <source>
        <dbReference type="PIRSR" id="PIRSR600101-1"/>
    </source>
</evidence>
<dbReference type="KEGG" id="mbrn:26247237"/>
<protein>
    <submittedName>
        <fullName evidence="3">Glutathione hydrolase proenzyme</fullName>
    </submittedName>
</protein>
<dbReference type="OrthoDB" id="1081007at2759"/>
<feature type="active site" description="Nucleophile" evidence="1">
    <location>
        <position position="145"/>
    </location>
</feature>
<dbReference type="RefSeq" id="XP_014540017.2">
    <property type="nucleotide sequence ID" value="XM_014684531.2"/>
</dbReference>
<keyword evidence="4" id="KW-1185">Reference proteome</keyword>
<dbReference type="EMBL" id="CP058935">
    <property type="protein sequence ID" value="QLI70124.1"/>
    <property type="molecule type" value="Genomic_DNA"/>
</dbReference>
<dbReference type="PANTHER" id="PTHR11686">
    <property type="entry name" value="GAMMA GLUTAMYL TRANSPEPTIDASE"/>
    <property type="match status" value="1"/>
</dbReference>
<dbReference type="InterPro" id="IPR029055">
    <property type="entry name" value="Ntn_hydrolases_N"/>
</dbReference>
<dbReference type="Gene3D" id="1.10.246.130">
    <property type="match status" value="1"/>
</dbReference>
<gene>
    <name evidence="3" type="primary">GGT</name>
    <name evidence="3" type="ORF">G6M90_00g068750</name>
</gene>
<keyword evidence="3" id="KW-0378">Hydrolase</keyword>
<dbReference type="Gene3D" id="3.60.20.40">
    <property type="match status" value="1"/>
</dbReference>
<dbReference type="InterPro" id="IPR000101">
    <property type="entry name" value="GGT_peptidase"/>
</dbReference>
<evidence type="ECO:0000313" key="4">
    <source>
        <dbReference type="Proteomes" id="UP000510686"/>
    </source>
</evidence>
<evidence type="ECO:0000256" key="2">
    <source>
        <dbReference type="PIRSR" id="PIRSR600101-2"/>
    </source>
</evidence>
<dbReference type="GeneID" id="26247237"/>
<dbReference type="GO" id="GO:0006751">
    <property type="term" value="P:glutathione catabolic process"/>
    <property type="evidence" value="ECO:0007669"/>
    <property type="project" value="InterPro"/>
</dbReference>
<dbReference type="InterPro" id="IPR043137">
    <property type="entry name" value="GGT_ssub_C"/>
</dbReference>
<dbReference type="InterPro" id="IPR043138">
    <property type="entry name" value="GGT_lsub"/>
</dbReference>
<feature type="binding site" evidence="2">
    <location>
        <begin position="163"/>
        <end position="165"/>
    </location>
    <ligand>
        <name>L-glutamate</name>
        <dbReference type="ChEBI" id="CHEBI:29985"/>
    </ligand>
</feature>
<dbReference type="Proteomes" id="UP000510686">
    <property type="component" value="Chromosome 4"/>
</dbReference>
<sequence length="335" mass="36476">MAPAIELARYGFPVSKDLAIDFAPEGHRVRYGEIITRKQYVDTLKTIANQGPKAFYTGPIAEATIQALKGRNSSMEMEDLKNYSIGYGQQKGLSNPGFVALNEYTTNIISEKTSDWIRTKISDYQTFNDDYYDVDGTELLKTPGTSHIVTADTSGLSVSMTTTINLYFGSHVMVPETGVIMNNQMNDFDIPSERNRFGLDSNMANLIEGGKRPLSAISPIIAKTSNNELLFLIRCAGGIRITTANIQNAIHLLDGRITVLEALSEPRLHAQLGQARNVTIEGGYDNGVIGFLDSLGHGINRGSAQSSAQGLRRLPDGSFEAAAEPRQCNSGAYVV</sequence>
<dbReference type="Pfam" id="PF01019">
    <property type="entry name" value="G_glu_transpept"/>
    <property type="match status" value="2"/>
</dbReference>
<evidence type="ECO:0000313" key="3">
    <source>
        <dbReference type="EMBL" id="QLI70124.1"/>
    </source>
</evidence>
<accession>A0A7D5YZY9</accession>
<organism evidence="3 4">
    <name type="scientific">Metarhizium brunneum</name>
    <dbReference type="NCBI Taxonomy" id="500148"/>
    <lineage>
        <taxon>Eukaryota</taxon>
        <taxon>Fungi</taxon>
        <taxon>Dikarya</taxon>
        <taxon>Ascomycota</taxon>
        <taxon>Pezizomycotina</taxon>
        <taxon>Sordariomycetes</taxon>
        <taxon>Hypocreomycetidae</taxon>
        <taxon>Hypocreales</taxon>
        <taxon>Clavicipitaceae</taxon>
        <taxon>Metarhizium</taxon>
    </lineage>
</organism>
<feature type="binding site" evidence="2">
    <location>
        <position position="187"/>
    </location>
    <ligand>
        <name>L-glutamate</name>
        <dbReference type="ChEBI" id="CHEBI:29985"/>
    </ligand>
</feature>
<proteinExistence type="predicted"/>
<reference evidence="3 4" key="1">
    <citation type="submission" date="2020-07" db="EMBL/GenBank/DDBJ databases">
        <title>Telomere length de novo assembly of all 7 chromosomes of the fungus, Metarhizium brunneum, using a novel assembly pipeline.</title>
        <authorList>
            <person name="Saud z."/>
            <person name="Kortsinoglou A."/>
            <person name="Kouvelis V.N."/>
            <person name="Butt T.M."/>
        </authorList>
    </citation>
    <scope>NUCLEOTIDE SEQUENCE [LARGE SCALE GENOMIC DNA]</scope>
    <source>
        <strain evidence="3 4">4556</strain>
    </source>
</reference>
<dbReference type="GO" id="GO:0036374">
    <property type="term" value="F:glutathione hydrolase activity"/>
    <property type="evidence" value="ECO:0007669"/>
    <property type="project" value="InterPro"/>
</dbReference>
<feature type="binding site" evidence="2">
    <location>
        <position position="238"/>
    </location>
    <ligand>
        <name>L-glutamate</name>
        <dbReference type="ChEBI" id="CHEBI:29985"/>
    </ligand>
</feature>
<dbReference type="GO" id="GO:0005886">
    <property type="term" value="C:plasma membrane"/>
    <property type="evidence" value="ECO:0007669"/>
    <property type="project" value="TreeGrafter"/>
</dbReference>
<dbReference type="SUPFAM" id="SSF56235">
    <property type="entry name" value="N-terminal nucleophile aminohydrolases (Ntn hydrolases)"/>
    <property type="match status" value="1"/>
</dbReference>
<dbReference type="AlphaFoldDB" id="A0A7D5YZY9"/>
<name>A0A7D5YZY9_9HYPO</name>
<dbReference type="PANTHER" id="PTHR11686:SF62">
    <property type="entry name" value="GLUTATHIONE HYDROLASE"/>
    <property type="match status" value="1"/>
</dbReference>